<dbReference type="Proteomes" id="UP000198284">
    <property type="component" value="Unassembled WGS sequence"/>
</dbReference>
<dbReference type="OrthoDB" id="8777304at2"/>
<evidence type="ECO:0000313" key="2">
    <source>
        <dbReference type="Proteomes" id="UP000198284"/>
    </source>
</evidence>
<organism evidence="1 2">
    <name type="scientific">Noviherbaspirillum humi</name>
    <dbReference type="NCBI Taxonomy" id="1688639"/>
    <lineage>
        <taxon>Bacteria</taxon>
        <taxon>Pseudomonadati</taxon>
        <taxon>Pseudomonadota</taxon>
        <taxon>Betaproteobacteria</taxon>
        <taxon>Burkholderiales</taxon>
        <taxon>Oxalobacteraceae</taxon>
        <taxon>Noviherbaspirillum</taxon>
    </lineage>
</organism>
<sequence length="339" mass="38446">MMSQSLRSRYRTEAVIDWIQLDVRTTQPTQPRWIWENLQRITGTNATRTEAINPGAGGVATNFRITLYDAQANSYSELRRIVSALPLAQEPTVTGLEISLDFYARPEDGDPNAVTEMVRRLQAGIAAYGKDARQFDPSLKDTATMGNVFLSGDDPEPTIYTRRLKIDPHHNLRIGSKGNQISYQVYYKRTDGNWGGDSGNRDLPIAEHRARAEFTLRGDELAKHGIVRLDDLDGYRFQRLAELLHFRRLRSIDELTQGRLEIMQLMQLMLVAARKGRAEAVCTYPLGRLAYGTDARTGKPRDGGKPKELRHSRHTVADEELNRIVRAKLATLSTRFHKK</sequence>
<name>A0A239BV98_9BURK</name>
<dbReference type="AlphaFoldDB" id="A0A239BV98"/>
<gene>
    <name evidence="1" type="ORF">SAMN06265795_101110</name>
</gene>
<dbReference type="EMBL" id="FZOT01000001">
    <property type="protein sequence ID" value="SNS11965.1"/>
    <property type="molecule type" value="Genomic_DNA"/>
</dbReference>
<reference evidence="1 2" key="1">
    <citation type="submission" date="2017-06" db="EMBL/GenBank/DDBJ databases">
        <authorList>
            <person name="Kim H.J."/>
            <person name="Triplett B.A."/>
        </authorList>
    </citation>
    <scope>NUCLEOTIDE SEQUENCE [LARGE SCALE GENOMIC DNA]</scope>
    <source>
        <strain evidence="1 2">U15</strain>
    </source>
</reference>
<accession>A0A239BV98</accession>
<keyword evidence="2" id="KW-1185">Reference proteome</keyword>
<protein>
    <submittedName>
        <fullName evidence="1">Uncharacterized protein</fullName>
    </submittedName>
</protein>
<proteinExistence type="predicted"/>
<dbReference type="RefSeq" id="WP_089397359.1">
    <property type="nucleotide sequence ID" value="NZ_FZOT01000001.1"/>
</dbReference>
<evidence type="ECO:0000313" key="1">
    <source>
        <dbReference type="EMBL" id="SNS11965.1"/>
    </source>
</evidence>